<proteinExistence type="predicted"/>
<keyword evidence="2" id="KW-1185">Reference proteome</keyword>
<evidence type="ECO:0000313" key="2">
    <source>
        <dbReference type="Proteomes" id="UP000010411"/>
    </source>
</evidence>
<evidence type="ECO:0000313" key="1">
    <source>
        <dbReference type="EMBL" id="EKX64766.1"/>
    </source>
</evidence>
<accession>L1KVE5</accession>
<comment type="caution">
    <text evidence="1">The sequence shown here is derived from an EMBL/GenBank/DDBJ whole genome shotgun (WGS) entry which is preliminary data.</text>
</comment>
<sequence>MAGHERGFGRGPVGRHVGVLLPSFSPTGLADGFGAGRSPTRVNRPCCHDGFRAIHPRVVVPRFPYTGTGFGACARSRLL</sequence>
<reference evidence="1 2" key="1">
    <citation type="submission" date="2012-11" db="EMBL/GenBank/DDBJ databases">
        <authorList>
            <person name="Huguet-Tapia J.C."/>
            <person name="Durkin A.S."/>
            <person name="Pettis G.S."/>
            <person name="Badger J.H."/>
        </authorList>
    </citation>
    <scope>NUCLEOTIDE SEQUENCE [LARGE SCALE GENOMIC DNA]</scope>
    <source>
        <strain evidence="1 2">91-03</strain>
    </source>
</reference>
<dbReference type="AlphaFoldDB" id="L1KVE5"/>
<protein>
    <submittedName>
        <fullName evidence="1">Uncharacterized protein</fullName>
    </submittedName>
</protein>
<dbReference type="EMBL" id="AEJC01000348">
    <property type="protein sequence ID" value="EKX64766.1"/>
    <property type="molecule type" value="Genomic_DNA"/>
</dbReference>
<dbReference type="Proteomes" id="UP000010411">
    <property type="component" value="Unassembled WGS sequence"/>
</dbReference>
<name>L1KVE5_9ACTN</name>
<gene>
    <name evidence="1" type="ORF">STRIP9103_04452</name>
</gene>
<organism evidence="1 2">
    <name type="scientific">Streptomyces ipomoeae 91-03</name>
    <dbReference type="NCBI Taxonomy" id="698759"/>
    <lineage>
        <taxon>Bacteria</taxon>
        <taxon>Bacillati</taxon>
        <taxon>Actinomycetota</taxon>
        <taxon>Actinomycetes</taxon>
        <taxon>Kitasatosporales</taxon>
        <taxon>Streptomycetaceae</taxon>
        <taxon>Streptomyces</taxon>
    </lineage>
</organism>